<comment type="caution">
    <text evidence="4">The sequence shown here is derived from an EMBL/GenBank/DDBJ whole genome shotgun (WGS) entry which is preliminary data.</text>
</comment>
<gene>
    <name evidence="4" type="ORF">RRH01S_05_03190</name>
</gene>
<feature type="transmembrane region" description="Helical" evidence="3">
    <location>
        <begin position="47"/>
        <end position="73"/>
    </location>
</feature>
<evidence type="ECO:0000256" key="1">
    <source>
        <dbReference type="SAM" id="Coils"/>
    </source>
</evidence>
<evidence type="ECO:0000256" key="3">
    <source>
        <dbReference type="SAM" id="Phobius"/>
    </source>
</evidence>
<evidence type="ECO:0000313" key="4">
    <source>
        <dbReference type="EMBL" id="GAJ93245.1"/>
    </source>
</evidence>
<keyword evidence="3" id="KW-0472">Membrane</keyword>
<keyword evidence="3" id="KW-0812">Transmembrane</keyword>
<accession>A0AA87Q515</accession>
<organism evidence="4 5">
    <name type="scientific">Rhizobium rhizogenes NBRC 13257</name>
    <dbReference type="NCBI Taxonomy" id="1220581"/>
    <lineage>
        <taxon>Bacteria</taxon>
        <taxon>Pseudomonadati</taxon>
        <taxon>Pseudomonadota</taxon>
        <taxon>Alphaproteobacteria</taxon>
        <taxon>Hyphomicrobiales</taxon>
        <taxon>Rhizobiaceae</taxon>
        <taxon>Rhizobium/Agrobacterium group</taxon>
        <taxon>Rhizobium</taxon>
    </lineage>
</organism>
<feature type="region of interest" description="Disordered" evidence="2">
    <location>
        <begin position="1"/>
        <end position="39"/>
    </location>
</feature>
<feature type="compositionally biased region" description="Basic and acidic residues" evidence="2">
    <location>
        <begin position="7"/>
        <end position="18"/>
    </location>
</feature>
<sequence>MVLITSEAKDKLPDEKQRPQPFDYRAPSPAFRPAKASKRRKRSKRQYIFLLVVLIPTLAVSVYYAFFAAPIFVSEASFVVRMAAPPSSSAFGNLLQNSGITRSQDDTFSVQEYIRSREALKELGQEMPVRAIFGSPQADWLMRYPRFWENNSEEELYQYYSDRVEVIHNDTTGITVLRTTAFHAHDAYDLNNTLLALGGKLLLRMNDRARGDAVRFADNEVKEAEQQVIDAQKNITIFRNKELMIDPNASSTSMVELIGQLSVQLANARARLAEMRKTAPDSNAVPFVTSQIAALEKQIETERGKMVGNDSSLAPKIADYESLVLMREFANKAMVTALDALEAARADARRQQLYLEVVVPPHLPDEAELPLALKNILIVFLTTSLAYLLGWLLLTAIRDHDSG</sequence>
<name>A0AA87Q515_RHIRH</name>
<reference evidence="4 5" key="1">
    <citation type="submission" date="2014-05" db="EMBL/GenBank/DDBJ databases">
        <title>Whole genome shotgun sequence of Rhizobium rhizogenes NBRC 13257.</title>
        <authorList>
            <person name="Katano-Makiyama Y."/>
            <person name="Hosoyama A."/>
            <person name="Hashimoto M."/>
            <person name="Hosoyama Y."/>
            <person name="Noguchi M."/>
            <person name="Tsuchikane K."/>
            <person name="Kimura A."/>
            <person name="Ohji S."/>
            <person name="Ichikawa N."/>
            <person name="Yamazoe A."/>
            <person name="Fujita N."/>
        </authorList>
    </citation>
    <scope>NUCLEOTIDE SEQUENCE [LARGE SCALE GENOMIC DNA]</scope>
    <source>
        <strain evidence="4 5">NBRC 13257</strain>
    </source>
</reference>
<feature type="coiled-coil region" evidence="1">
    <location>
        <begin position="214"/>
        <end position="278"/>
    </location>
</feature>
<feature type="transmembrane region" description="Helical" evidence="3">
    <location>
        <begin position="376"/>
        <end position="397"/>
    </location>
</feature>
<dbReference type="GeneID" id="86852301"/>
<dbReference type="GO" id="GO:0004713">
    <property type="term" value="F:protein tyrosine kinase activity"/>
    <property type="evidence" value="ECO:0007669"/>
    <property type="project" value="TreeGrafter"/>
</dbReference>
<dbReference type="PANTHER" id="PTHR32309">
    <property type="entry name" value="TYROSINE-PROTEIN KINASE"/>
    <property type="match status" value="1"/>
</dbReference>
<protein>
    <submittedName>
        <fullName evidence="4">Capsule polysaccharide export inner-membrane protein</fullName>
    </submittedName>
</protein>
<dbReference type="GO" id="GO:0005886">
    <property type="term" value="C:plasma membrane"/>
    <property type="evidence" value="ECO:0007669"/>
    <property type="project" value="TreeGrafter"/>
</dbReference>
<evidence type="ECO:0000256" key="2">
    <source>
        <dbReference type="SAM" id="MobiDB-lite"/>
    </source>
</evidence>
<dbReference type="PANTHER" id="PTHR32309:SF13">
    <property type="entry name" value="FERRIC ENTEROBACTIN TRANSPORT PROTEIN FEPE"/>
    <property type="match status" value="1"/>
</dbReference>
<dbReference type="AlphaFoldDB" id="A0AA87Q515"/>
<dbReference type="InterPro" id="IPR050445">
    <property type="entry name" value="Bact_polysacc_biosynth/exp"/>
</dbReference>
<dbReference type="EMBL" id="BAYX01000005">
    <property type="protein sequence ID" value="GAJ93245.1"/>
    <property type="molecule type" value="Genomic_DNA"/>
</dbReference>
<keyword evidence="3" id="KW-1133">Transmembrane helix</keyword>
<keyword evidence="1" id="KW-0175">Coiled coil</keyword>
<dbReference type="RefSeq" id="WP_012650446.1">
    <property type="nucleotide sequence ID" value="NZ_BAYX01000005.1"/>
</dbReference>
<evidence type="ECO:0000313" key="5">
    <source>
        <dbReference type="Proteomes" id="UP000026941"/>
    </source>
</evidence>
<dbReference type="Proteomes" id="UP000026941">
    <property type="component" value="Unassembled WGS sequence"/>
</dbReference>
<proteinExistence type="predicted"/>